<name>A0AA97ALF2_LEPBY</name>
<dbReference type="SUPFAM" id="SSF159941">
    <property type="entry name" value="MM3350-like"/>
    <property type="match status" value="1"/>
</dbReference>
<dbReference type="InterPro" id="IPR045651">
    <property type="entry name" value="DUF6398"/>
</dbReference>
<dbReference type="RefSeq" id="WP_316425659.1">
    <property type="nucleotide sequence ID" value="NZ_CP130144.1"/>
</dbReference>
<sequence length="364" mass="41113">MAKSKKSEDVPKAMEAKFNAIVELTDEFARQHLNNEYAQLIRQATAALCRKRPSPLEKGQPKTWACGITHAIGMVNFLFDSSQTPHISASELYKWFGVADSTGQGKSKLVRDTLKMHQLDPDWCVPSMVDRNPLIWMLSVNGFIMDIRNAPLGAQVEAYRKGLIPYIPGHQENSEEISNAVEGISHTPPRDPRKKPTQQKTTTPSPSSEALQSLYVLEVAIIDGPMTEAFIKKNRQIMRTIEIRGDQTLADLHNIIFKAFDRFEEHFYEFQLRGKGPNDPNADRYGLAMSLLDDSENKMAGEVDKTKIGSLGLTNGEPFGYWFDFGDDWWHQVSVLEITEPQPKVKYPRITNRVGASPPQYAEF</sequence>
<dbReference type="PANTHER" id="PTHR41878">
    <property type="entry name" value="LEXA REPRESSOR-RELATED"/>
    <property type="match status" value="1"/>
</dbReference>
<feature type="compositionally biased region" description="Low complexity" evidence="1">
    <location>
        <begin position="198"/>
        <end position="208"/>
    </location>
</feature>
<dbReference type="Gene3D" id="3.10.290.30">
    <property type="entry name" value="MM3350-like"/>
    <property type="match status" value="1"/>
</dbReference>
<gene>
    <name evidence="4" type="ORF">Q2T42_15840</name>
</gene>
<feature type="domain" description="Plasmid pRiA4b Orf3-like" evidence="2">
    <location>
        <begin position="233"/>
        <end position="359"/>
    </location>
</feature>
<feature type="domain" description="DUF6398" evidence="3">
    <location>
        <begin position="20"/>
        <end position="125"/>
    </location>
</feature>
<evidence type="ECO:0000256" key="1">
    <source>
        <dbReference type="SAM" id="MobiDB-lite"/>
    </source>
</evidence>
<dbReference type="InterPro" id="IPR024047">
    <property type="entry name" value="MM3350-like_sf"/>
</dbReference>
<feature type="region of interest" description="Disordered" evidence="1">
    <location>
        <begin position="182"/>
        <end position="208"/>
    </location>
</feature>
<dbReference type="InterPro" id="IPR012912">
    <property type="entry name" value="Plasmid_pRiA4b_Orf3-like"/>
</dbReference>
<accession>A0AA97ALF2</accession>
<dbReference type="PANTHER" id="PTHR41878:SF1">
    <property type="entry name" value="TNPR PROTEIN"/>
    <property type="match status" value="1"/>
</dbReference>
<evidence type="ECO:0000259" key="3">
    <source>
        <dbReference type="Pfam" id="PF19935"/>
    </source>
</evidence>
<evidence type="ECO:0000313" key="4">
    <source>
        <dbReference type="EMBL" id="WNZ43327.1"/>
    </source>
</evidence>
<dbReference type="Pfam" id="PF07929">
    <property type="entry name" value="PRiA4_ORF3"/>
    <property type="match status" value="1"/>
</dbReference>
<dbReference type="Pfam" id="PF19935">
    <property type="entry name" value="DUF6398"/>
    <property type="match status" value="1"/>
</dbReference>
<proteinExistence type="predicted"/>
<dbReference type="AlphaFoldDB" id="A0AA97ALF2"/>
<dbReference type="EMBL" id="CP130144">
    <property type="protein sequence ID" value="WNZ43327.1"/>
    <property type="molecule type" value="Genomic_DNA"/>
</dbReference>
<organism evidence="4">
    <name type="scientific">Leptolyngbya boryana CZ1</name>
    <dbReference type="NCBI Taxonomy" id="3060204"/>
    <lineage>
        <taxon>Bacteria</taxon>
        <taxon>Bacillati</taxon>
        <taxon>Cyanobacteriota</taxon>
        <taxon>Cyanophyceae</taxon>
        <taxon>Leptolyngbyales</taxon>
        <taxon>Leptolyngbyaceae</taxon>
        <taxon>Leptolyngbya group</taxon>
        <taxon>Leptolyngbya</taxon>
    </lineage>
</organism>
<protein>
    <submittedName>
        <fullName evidence="4">Plasmid pRiA4b ORF-3 family protein</fullName>
    </submittedName>
</protein>
<reference evidence="4" key="1">
    <citation type="journal article" date="2023" name="Plants (Basel)">
        <title>Genomic Analysis of Leptolyngbya boryana CZ1 Reveals Efficient Carbon Fixation Modules.</title>
        <authorList>
            <person name="Bai X."/>
            <person name="Wang H."/>
            <person name="Cheng W."/>
            <person name="Wang J."/>
            <person name="Ma M."/>
            <person name="Hu H."/>
            <person name="Song Z."/>
            <person name="Ma H."/>
            <person name="Fan Y."/>
            <person name="Du C."/>
            <person name="Xu J."/>
        </authorList>
    </citation>
    <scope>NUCLEOTIDE SEQUENCE</scope>
    <source>
        <strain evidence="4">CZ1</strain>
    </source>
</reference>
<reference evidence="4" key="2">
    <citation type="submission" date="2023-07" db="EMBL/GenBank/DDBJ databases">
        <authorList>
            <person name="Bai X.-H."/>
            <person name="Wang H.-H."/>
            <person name="Wang J."/>
            <person name="Ma M.-Y."/>
            <person name="Hu H.-H."/>
            <person name="Song Z.-L."/>
            <person name="Ma H.-G."/>
            <person name="Fan Y."/>
            <person name="Du C.-Y."/>
            <person name="Xu J.-C."/>
        </authorList>
    </citation>
    <scope>NUCLEOTIDE SEQUENCE</scope>
    <source>
        <strain evidence="4">CZ1</strain>
    </source>
</reference>
<evidence type="ECO:0000259" key="2">
    <source>
        <dbReference type="Pfam" id="PF07929"/>
    </source>
</evidence>